<evidence type="ECO:0000313" key="2">
    <source>
        <dbReference type="EMBL" id="SMF93994.1"/>
    </source>
</evidence>
<dbReference type="RefSeq" id="WP_085210997.1">
    <property type="nucleotide sequence ID" value="NZ_FXAM01000001.1"/>
</dbReference>
<sequence>MNKDSILAASLARLDALIATEYRADPPDFAAKAQAIGPDLPDELAQALTGLVATHASLQAEPDPDDARIADFAFRCGQVHEQLRAHRQIELELEASAQVPSAQAEPLARFIEVRDRLFRQVADFTLKALLIMLGLLTLGLVLGLV</sequence>
<dbReference type="EMBL" id="FXAM01000001">
    <property type="protein sequence ID" value="SMF93994.1"/>
    <property type="molecule type" value="Genomic_DNA"/>
</dbReference>
<reference evidence="2 3" key="1">
    <citation type="submission" date="2016-12" db="EMBL/GenBank/DDBJ databases">
        <authorList>
            <person name="Song W.-J."/>
            <person name="Kurnit D.M."/>
        </authorList>
    </citation>
    <scope>NUCLEOTIDE SEQUENCE [LARGE SCALE GENOMIC DNA]</scope>
    <source>
        <strain evidence="2 3">175</strain>
    </source>
</reference>
<proteinExistence type="predicted"/>
<feature type="transmembrane region" description="Helical" evidence="1">
    <location>
        <begin position="124"/>
        <end position="144"/>
    </location>
</feature>
<keyword evidence="1" id="KW-1133">Transmembrane helix</keyword>
<protein>
    <submittedName>
        <fullName evidence="2">Uncharacterized protein</fullName>
    </submittedName>
</protein>
<evidence type="ECO:0000256" key="1">
    <source>
        <dbReference type="SAM" id="Phobius"/>
    </source>
</evidence>
<accession>A0A1Y6D0R8</accession>
<gene>
    <name evidence="2" type="ORF">SAMN02949497_1292</name>
</gene>
<keyword evidence="1" id="KW-0812">Transmembrane</keyword>
<evidence type="ECO:0000313" key="3">
    <source>
        <dbReference type="Proteomes" id="UP000192923"/>
    </source>
</evidence>
<organism evidence="2 3">
    <name type="scientific">Methylomagnum ishizawai</name>
    <dbReference type="NCBI Taxonomy" id="1760988"/>
    <lineage>
        <taxon>Bacteria</taxon>
        <taxon>Pseudomonadati</taxon>
        <taxon>Pseudomonadota</taxon>
        <taxon>Gammaproteobacteria</taxon>
        <taxon>Methylococcales</taxon>
        <taxon>Methylococcaceae</taxon>
        <taxon>Methylomagnum</taxon>
    </lineage>
</organism>
<keyword evidence="3" id="KW-1185">Reference proteome</keyword>
<name>A0A1Y6D0R8_9GAMM</name>
<dbReference type="OrthoDB" id="5574145at2"/>
<dbReference type="AlphaFoldDB" id="A0A1Y6D0R8"/>
<dbReference type="Proteomes" id="UP000192923">
    <property type="component" value="Unassembled WGS sequence"/>
</dbReference>
<keyword evidence="1" id="KW-0472">Membrane</keyword>